<keyword evidence="1" id="KW-0175">Coiled coil</keyword>
<dbReference type="Gene3D" id="1.20.1270.70">
    <property type="entry name" value="Designed single chain three-helix bundle"/>
    <property type="match status" value="1"/>
</dbReference>
<dbReference type="RefSeq" id="YP_009118503.1">
    <property type="nucleotide sequence ID" value="NC_026430.1"/>
</dbReference>
<dbReference type="Proteomes" id="UP000202427">
    <property type="component" value="Segment"/>
</dbReference>
<reference evidence="3 4" key="1">
    <citation type="journal article" date="2009" name="J. Invertebr. Pathol.">
        <title>Identification of a new nucleopolyhedrovirus from naturally-infected Condylorrhiza vestigialis (Guenee) (Lepidoptera: Crambidae) larvae on poplar plantations in South Brazil.</title>
        <authorList>
            <person name="Castro M.E."/>
            <person name="Ribeiro Z.M."/>
            <person name="Santos A.C."/>
            <person name="Souza M.L."/>
            <person name="Machado E.B."/>
            <person name="Sousa N.J."/>
            <person name="Moscardi F."/>
        </authorList>
    </citation>
    <scope>NUCLEOTIDE SEQUENCE [LARGE SCALE GENOMIC DNA]</scope>
</reference>
<organism evidence="3 4">
    <name type="scientific">Condylorrhiza vestigialis mutiple nucleopolyhedrovirus</name>
    <dbReference type="NCBI Taxonomy" id="1592576"/>
    <lineage>
        <taxon>Viruses</taxon>
        <taxon>Viruses incertae sedis</taxon>
        <taxon>Naldaviricetes</taxon>
        <taxon>Lefavirales</taxon>
        <taxon>Baculoviridae</taxon>
        <taxon>Alphabaculovirus</taxon>
        <taxon>Alphabaculovirus covestigialis</taxon>
    </lineage>
</organism>
<gene>
    <name evidence="3" type="primary">ORF-20</name>
</gene>
<evidence type="ECO:0000256" key="1">
    <source>
        <dbReference type="SAM" id="Coils"/>
    </source>
</evidence>
<dbReference type="OrthoDB" id="21496at10239"/>
<dbReference type="GO" id="GO:0039679">
    <property type="term" value="C:viral occlusion body"/>
    <property type="evidence" value="ECO:0007669"/>
    <property type="project" value="InterPro"/>
</dbReference>
<dbReference type="EMBL" id="KJ631623">
    <property type="protein sequence ID" value="AJD09185.1"/>
    <property type="molecule type" value="Genomic_DNA"/>
</dbReference>
<keyword evidence="4" id="KW-1185">Reference proteome</keyword>
<name>A0A0B4UK03_9ABAC</name>
<protein>
    <submittedName>
        <fullName evidence="3">Fibrous body protein</fullName>
    </submittedName>
</protein>
<evidence type="ECO:0000313" key="3">
    <source>
        <dbReference type="EMBL" id="AJD09185.1"/>
    </source>
</evidence>
<dbReference type="KEGG" id="vg:23301658"/>
<accession>A0A0B4UK03</accession>
<dbReference type="Pfam" id="PF05531">
    <property type="entry name" value="NPV_P10"/>
    <property type="match status" value="1"/>
</dbReference>
<proteinExistence type="predicted"/>
<dbReference type="GeneID" id="23301658"/>
<evidence type="ECO:0000256" key="2">
    <source>
        <dbReference type="SAM" id="MobiDB-lite"/>
    </source>
</evidence>
<evidence type="ECO:0000313" key="4">
    <source>
        <dbReference type="Proteomes" id="UP000202427"/>
    </source>
</evidence>
<feature type="coiled-coil region" evidence="1">
    <location>
        <begin position="14"/>
        <end position="58"/>
    </location>
</feature>
<sequence>MSKPSILTQILEAVRAVDSKVNALQAQVDQLAEDSKTLEALTDQLGELDNKVSDIQSMLSLDDLPEPPAPEPQPEPEPEPEIPEIPSTRRSRK</sequence>
<feature type="region of interest" description="Disordered" evidence="2">
    <location>
        <begin position="59"/>
        <end position="93"/>
    </location>
</feature>
<dbReference type="InterPro" id="IPR008702">
    <property type="entry name" value="NPV_P10"/>
</dbReference>